<keyword evidence="3" id="KW-1185">Reference proteome</keyword>
<gene>
    <name evidence="2" type="ORF">L3X37_01455</name>
</gene>
<evidence type="ECO:0000313" key="2">
    <source>
        <dbReference type="EMBL" id="MCF7567030.1"/>
    </source>
</evidence>
<evidence type="ECO:0000259" key="1">
    <source>
        <dbReference type="PROSITE" id="PS51020"/>
    </source>
</evidence>
<sequence length="123" mass="13431">MFSLFHAQSIANYSIVFESYWETPTGDPVNGISTIPLPSNAHWSPLAIATHQTANSILQMGTAASAGIESIAETGSTTAFRNEVTLMLMQINMLFVVAWVLQRVPLQEISKLAQTILLLVLLQ</sequence>
<feature type="domain" description="Spondin" evidence="1">
    <location>
        <begin position="1"/>
        <end position="123"/>
    </location>
</feature>
<organism evidence="2 3">
    <name type="scientific">Wocania arenilitoris</name>
    <dbReference type="NCBI Taxonomy" id="2044858"/>
    <lineage>
        <taxon>Bacteria</taxon>
        <taxon>Pseudomonadati</taxon>
        <taxon>Bacteroidota</taxon>
        <taxon>Flavobacteriia</taxon>
        <taxon>Flavobacteriales</taxon>
        <taxon>Flavobacteriaceae</taxon>
        <taxon>Wocania</taxon>
    </lineage>
</organism>
<dbReference type="RefSeq" id="WP_262910763.1">
    <property type="nucleotide sequence ID" value="NZ_JAKKDU010000001.1"/>
</dbReference>
<dbReference type="Proteomes" id="UP001199795">
    <property type="component" value="Unassembled WGS sequence"/>
</dbReference>
<dbReference type="AlphaFoldDB" id="A0AAE3ENE0"/>
<accession>A0AAE3ENE0</accession>
<evidence type="ECO:0000313" key="3">
    <source>
        <dbReference type="Proteomes" id="UP001199795"/>
    </source>
</evidence>
<protein>
    <recommendedName>
        <fullName evidence="1">Spondin domain-containing protein</fullName>
    </recommendedName>
</protein>
<dbReference type="EMBL" id="JAKKDU010000001">
    <property type="protein sequence ID" value="MCF7567030.1"/>
    <property type="molecule type" value="Genomic_DNA"/>
</dbReference>
<dbReference type="Pfam" id="PF06468">
    <property type="entry name" value="Spond_N"/>
    <property type="match status" value="1"/>
</dbReference>
<dbReference type="InterPro" id="IPR038678">
    <property type="entry name" value="Spondin_N_sf"/>
</dbReference>
<dbReference type="Gene3D" id="2.60.40.2130">
    <property type="entry name" value="F-spondin domain"/>
    <property type="match status" value="1"/>
</dbReference>
<comment type="caution">
    <text evidence="2">The sequence shown here is derived from an EMBL/GenBank/DDBJ whole genome shotgun (WGS) entry which is preliminary data.</text>
</comment>
<dbReference type="InterPro" id="IPR009465">
    <property type="entry name" value="Spondin_N"/>
</dbReference>
<dbReference type="PROSITE" id="PS51020">
    <property type="entry name" value="SPONDIN"/>
    <property type="match status" value="1"/>
</dbReference>
<proteinExistence type="predicted"/>
<reference evidence="2" key="1">
    <citation type="submission" date="2022-01" db="EMBL/GenBank/DDBJ databases">
        <title>Draft genome sequence of Sabulilitoribacter arenilitoris KCTC 52401.</title>
        <authorList>
            <person name="Oh J.-S."/>
        </authorList>
    </citation>
    <scope>NUCLEOTIDE SEQUENCE</scope>
    <source>
        <strain evidence="2">HMF6543</strain>
    </source>
</reference>
<name>A0AAE3ENE0_9FLAO</name>